<name>A0ACC2MP04_PERAE</name>
<accession>A0ACC2MP04</accession>
<gene>
    <name evidence="1" type="ORF">MRB53_000495</name>
</gene>
<dbReference type="EMBL" id="CM056809">
    <property type="protein sequence ID" value="KAJ8647472.1"/>
    <property type="molecule type" value="Genomic_DNA"/>
</dbReference>
<comment type="caution">
    <text evidence="1">The sequence shown here is derived from an EMBL/GenBank/DDBJ whole genome shotgun (WGS) entry which is preliminary data.</text>
</comment>
<evidence type="ECO:0000313" key="1">
    <source>
        <dbReference type="EMBL" id="KAJ8647472.1"/>
    </source>
</evidence>
<reference evidence="1 2" key="1">
    <citation type="journal article" date="2022" name="Hortic Res">
        <title>A haplotype resolved chromosomal level avocado genome allows analysis of novel avocado genes.</title>
        <authorList>
            <person name="Nath O."/>
            <person name="Fletcher S.J."/>
            <person name="Hayward A."/>
            <person name="Shaw L.M."/>
            <person name="Masouleh A.K."/>
            <person name="Furtado A."/>
            <person name="Henry R.J."/>
            <person name="Mitter N."/>
        </authorList>
    </citation>
    <scope>NUCLEOTIDE SEQUENCE [LARGE SCALE GENOMIC DNA]</scope>
    <source>
        <strain evidence="2">cv. Hass</strain>
    </source>
</reference>
<evidence type="ECO:0000313" key="2">
    <source>
        <dbReference type="Proteomes" id="UP001234297"/>
    </source>
</evidence>
<sequence>MKSLLDSVVSNGGITDYSTAGKELVSFELINLMESDRQRSVSVSDMGKGRGAKGMRMLTVWERILPTEE</sequence>
<protein>
    <submittedName>
        <fullName evidence="1">Uncharacterized protein</fullName>
    </submittedName>
</protein>
<dbReference type="Proteomes" id="UP001234297">
    <property type="component" value="Chromosome 1"/>
</dbReference>
<proteinExistence type="predicted"/>
<keyword evidence="2" id="KW-1185">Reference proteome</keyword>
<organism evidence="1 2">
    <name type="scientific">Persea americana</name>
    <name type="common">Avocado</name>
    <dbReference type="NCBI Taxonomy" id="3435"/>
    <lineage>
        <taxon>Eukaryota</taxon>
        <taxon>Viridiplantae</taxon>
        <taxon>Streptophyta</taxon>
        <taxon>Embryophyta</taxon>
        <taxon>Tracheophyta</taxon>
        <taxon>Spermatophyta</taxon>
        <taxon>Magnoliopsida</taxon>
        <taxon>Magnoliidae</taxon>
        <taxon>Laurales</taxon>
        <taxon>Lauraceae</taxon>
        <taxon>Persea</taxon>
    </lineage>
</organism>